<dbReference type="Proteomes" id="UP001461960">
    <property type="component" value="Unassembled WGS sequence"/>
</dbReference>
<dbReference type="PANTHER" id="PTHR12526">
    <property type="entry name" value="GLYCOSYLTRANSFERASE"/>
    <property type="match status" value="1"/>
</dbReference>
<gene>
    <name evidence="3" type="ORF">AAIR29_05170</name>
</gene>
<reference evidence="3 4" key="1">
    <citation type="submission" date="2024-05" db="EMBL/GenBank/DDBJ databases">
        <authorList>
            <person name="Kim H.-Y."/>
            <person name="Kim E."/>
            <person name="Cai Y."/>
            <person name="Yang S.-M."/>
            <person name="Lee W."/>
        </authorList>
    </citation>
    <scope>NUCLEOTIDE SEQUENCE [LARGE SCALE GENOMIC DNA]</scope>
    <source>
        <strain evidence="3 4">FBL11</strain>
    </source>
</reference>
<name>A0ABU9X9J3_9GAMM</name>
<keyword evidence="4" id="KW-1185">Reference proteome</keyword>
<dbReference type="RefSeq" id="WP_299220435.1">
    <property type="nucleotide sequence ID" value="NZ_JBDGHN010000002.1"/>
</dbReference>
<protein>
    <submittedName>
        <fullName evidence="3">Glycosyltransferase</fullName>
        <ecNumber evidence="3">2.4.-.-</ecNumber>
    </submittedName>
</protein>
<evidence type="ECO:0000313" key="3">
    <source>
        <dbReference type="EMBL" id="MEN2751022.1"/>
    </source>
</evidence>
<keyword evidence="3" id="KW-0328">Glycosyltransferase</keyword>
<dbReference type="InterPro" id="IPR001296">
    <property type="entry name" value="Glyco_trans_1"/>
</dbReference>
<evidence type="ECO:0000259" key="1">
    <source>
        <dbReference type="Pfam" id="PF00534"/>
    </source>
</evidence>
<evidence type="ECO:0000259" key="2">
    <source>
        <dbReference type="Pfam" id="PF13439"/>
    </source>
</evidence>
<feature type="domain" description="Glycosyltransferase subfamily 4-like N-terminal" evidence="2">
    <location>
        <begin position="18"/>
        <end position="182"/>
    </location>
</feature>
<feature type="domain" description="Glycosyl transferase family 1" evidence="1">
    <location>
        <begin position="192"/>
        <end position="333"/>
    </location>
</feature>
<proteinExistence type="predicted"/>
<dbReference type="CDD" id="cd03811">
    <property type="entry name" value="GT4_GT28_WabH-like"/>
    <property type="match status" value="1"/>
</dbReference>
<dbReference type="PANTHER" id="PTHR12526:SF638">
    <property type="entry name" value="SPORE COAT PROTEIN SA"/>
    <property type="match status" value="1"/>
</dbReference>
<dbReference type="Pfam" id="PF00534">
    <property type="entry name" value="Glycos_transf_1"/>
    <property type="match status" value="1"/>
</dbReference>
<dbReference type="Gene3D" id="3.40.50.2000">
    <property type="entry name" value="Glycogen Phosphorylase B"/>
    <property type="match status" value="2"/>
</dbReference>
<dbReference type="InterPro" id="IPR028098">
    <property type="entry name" value="Glyco_trans_4-like_N"/>
</dbReference>
<dbReference type="GO" id="GO:0016757">
    <property type="term" value="F:glycosyltransferase activity"/>
    <property type="evidence" value="ECO:0007669"/>
    <property type="project" value="UniProtKB-KW"/>
</dbReference>
<dbReference type="EC" id="2.4.-.-" evidence="3"/>
<keyword evidence="3" id="KW-0808">Transferase</keyword>
<dbReference type="SUPFAM" id="SSF53756">
    <property type="entry name" value="UDP-Glycosyltransferase/glycogen phosphorylase"/>
    <property type="match status" value="1"/>
</dbReference>
<accession>A0ABU9X9J3</accession>
<comment type="caution">
    <text evidence="3">The sequence shown here is derived from an EMBL/GenBank/DDBJ whole genome shotgun (WGS) entry which is preliminary data.</text>
</comment>
<organism evidence="3 4">
    <name type="scientific">Psychrobacter saeujeotis</name>
    <dbReference type="NCBI Taxonomy" id="3143436"/>
    <lineage>
        <taxon>Bacteria</taxon>
        <taxon>Pseudomonadati</taxon>
        <taxon>Pseudomonadota</taxon>
        <taxon>Gammaproteobacteria</taxon>
        <taxon>Moraxellales</taxon>
        <taxon>Moraxellaceae</taxon>
        <taxon>Psychrobacter</taxon>
    </lineage>
</organism>
<dbReference type="EMBL" id="JBDGHN010000002">
    <property type="protein sequence ID" value="MEN2751022.1"/>
    <property type="molecule type" value="Genomic_DNA"/>
</dbReference>
<dbReference type="Pfam" id="PF13439">
    <property type="entry name" value="Glyco_transf_4"/>
    <property type="match status" value="1"/>
</dbReference>
<sequence>MSQNSKIVVLVISCLQGGGAERVVLTLGQGFYELGYEVHIVRFKPLVEYELNPNLNYHLLKYKPYKLILGETRRNKIFAGVLDSYIAKNIGQPDIILSNLERADSVLSHSKLDNVIYVIHNTLSLSNQFEQVKNSDKLKSKLIDIYTKHPCVCVSHGVKEDFIANIGKVSSITAIHNPIDRDYIQRMAEAFVPEYQNYIIHVGSFKRAKRHDVLLNAYAQTDQSMPLLLLGQGKYKKEMEQLAVELNIQDKIVFLGFQDNPFPFIKHAQFKVLTSDWEGFALVIAESLALGTPVISTDCPSGPNELLPEDNLMPMNDINAIADKLKQAMSDPQQFAAPFNEALLPVGIAEKYIEFAEGSVVLSN</sequence>
<evidence type="ECO:0000313" key="4">
    <source>
        <dbReference type="Proteomes" id="UP001461960"/>
    </source>
</evidence>